<evidence type="ECO:0000259" key="1">
    <source>
        <dbReference type="PROSITE" id="PS50878"/>
    </source>
</evidence>
<dbReference type="EMBL" id="QGNW01000050">
    <property type="protein sequence ID" value="RVX06585.1"/>
    <property type="molecule type" value="Genomic_DNA"/>
</dbReference>
<dbReference type="Proteomes" id="UP000288805">
    <property type="component" value="Unassembled WGS sequence"/>
</dbReference>
<feature type="domain" description="Reverse transcriptase" evidence="1">
    <location>
        <begin position="1028"/>
        <end position="1296"/>
    </location>
</feature>
<evidence type="ECO:0000313" key="3">
    <source>
        <dbReference type="Proteomes" id="UP000288805"/>
    </source>
</evidence>
<dbReference type="InterPro" id="IPR025558">
    <property type="entry name" value="DUF4283"/>
</dbReference>
<dbReference type="InterPro" id="IPR036691">
    <property type="entry name" value="Endo/exonu/phosph_ase_sf"/>
</dbReference>
<organism evidence="2 3">
    <name type="scientific">Vitis vinifera</name>
    <name type="common">Grape</name>
    <dbReference type="NCBI Taxonomy" id="29760"/>
    <lineage>
        <taxon>Eukaryota</taxon>
        <taxon>Viridiplantae</taxon>
        <taxon>Streptophyta</taxon>
        <taxon>Embryophyta</taxon>
        <taxon>Tracheophyta</taxon>
        <taxon>Spermatophyta</taxon>
        <taxon>Magnoliopsida</taxon>
        <taxon>eudicotyledons</taxon>
        <taxon>Gunneridae</taxon>
        <taxon>Pentapetalae</taxon>
        <taxon>rosids</taxon>
        <taxon>Vitales</taxon>
        <taxon>Vitaceae</taxon>
        <taxon>Viteae</taxon>
        <taxon>Vitis</taxon>
    </lineage>
</organism>
<name>A0A438JCA4_VITVI</name>
<dbReference type="InterPro" id="IPR000477">
    <property type="entry name" value="RT_dom"/>
</dbReference>
<dbReference type="PROSITE" id="PS50878">
    <property type="entry name" value="RT_POL"/>
    <property type="match status" value="1"/>
</dbReference>
<keyword evidence="2" id="KW-0548">Nucleotidyltransferase</keyword>
<reference evidence="2 3" key="1">
    <citation type="journal article" date="2018" name="PLoS Genet.">
        <title>Population sequencing reveals clonal diversity and ancestral inbreeding in the grapevine cultivar Chardonnay.</title>
        <authorList>
            <person name="Roach M.J."/>
            <person name="Johnson D.L."/>
            <person name="Bohlmann J."/>
            <person name="van Vuuren H.J."/>
            <person name="Jones S.J."/>
            <person name="Pretorius I.S."/>
            <person name="Schmidt S.A."/>
            <person name="Borneman A.R."/>
        </authorList>
    </citation>
    <scope>NUCLEOTIDE SEQUENCE [LARGE SCALE GENOMIC DNA]</scope>
    <source>
        <strain evidence="3">cv. Chardonnay</strain>
        <tissue evidence="2">Leaf</tissue>
    </source>
</reference>
<protein>
    <submittedName>
        <fullName evidence="2">LINE-1 reverse transcriptase-like</fullName>
    </submittedName>
</protein>
<dbReference type="SUPFAM" id="SSF56219">
    <property type="entry name" value="DNase I-like"/>
    <property type="match status" value="1"/>
</dbReference>
<dbReference type="GO" id="GO:0003964">
    <property type="term" value="F:RNA-directed DNA polymerase activity"/>
    <property type="evidence" value="ECO:0007669"/>
    <property type="project" value="UniProtKB-KW"/>
</dbReference>
<evidence type="ECO:0000313" key="2">
    <source>
        <dbReference type="EMBL" id="RVX06585.1"/>
    </source>
</evidence>
<comment type="caution">
    <text evidence="2">The sequence shown here is derived from an EMBL/GenBank/DDBJ whole genome shotgun (WGS) entry which is preliminary data.</text>
</comment>
<keyword evidence="2" id="KW-0808">Transferase</keyword>
<keyword evidence="2" id="KW-0695">RNA-directed DNA polymerase</keyword>
<dbReference type="PANTHER" id="PTHR46890">
    <property type="entry name" value="NON-LTR RETROLELEMENT REVERSE TRANSCRIPTASE-LIKE PROTEIN-RELATED"/>
    <property type="match status" value="1"/>
</dbReference>
<sequence>MAAFSEGRGVSKGGKSWFAVESKTFKISIEEIRGKPRGIILERSKGFSSWIKFGEKSFSFLLEGVEDWCRGESNSGCLKVWEEGGRKYRLECRSNEAGRYLLCLVRDLEAKRFCLVFPEGKGLVGGWFLLAQKLRALGVSTPALSKGDLGTSNSEKDGYRVKGKEKGKGVHVEVVRMKTGELGDALWVHVGDRDLLSREEQLSRCLVGCFGDSFEAVPSLSFLKEWAYERWSLKGGLKISSLGGALVLFEFEDKVEADLVLLRVWVKVVGLPLHLWSREVFKSIGERCGGFIAVDEETAFFSELQWSRVLVRASGKFRPRTLQVAIGNFCWTVSLWWETPHGSQRQREVAVAVVAEGRLPSAADLDSFGGGSGPRKENGKAFKGNGCLGLSGEVVWAKGPLSVSFEEVGLGGSPRPTFNKAGTGLLERPSSARAPSVPTGGVGGMDLELLAVEVAVAAELLLRRWRVTDEALMEEASRYSAVPNSSSSSLGLRESSSSSSSLWGHVEAVGVSEGFSYGAEGELGRFQPSVVRNRAALAFGGWSEPSWDSVDAERVNGLALVPVGLDFTSPFEKRSVCHLEEGGCDEGWSSSSLAMFSHCLGMLTEGFEEEILYFLRRMKGRIEQKGKEGVTRKTSLKSSKSSRELKKLEWTVSYKKAKMGSSMGIFGGASGSGWVGRNLEWRAVNSRGAASGILVFWDNRLCGCSLGSVKGLWSDPWCVGGDFNLVRFPEEHSRGGVLTASMRRFSKVIEDLELRDFPLTEPVYLERPISDHFPVLLEGGGLKRGPSPFRFENMWLEEEGFKDKMKTWWGSLKFIGTSSYILDAKLRALKNILKIWNKEEFGLIETKKGEALMQVEYWDEKEKCAALNLEECGARNGARESYKSWVMREEIFWRQKTRELWLKEGDNNTKFFHRMTNAHSRRNWLSKLKVNGSWHSEENNLKNSVVGVFQKLYSEEEGWRPSIDGLSFMGLDSSEAEGLEIPFSEEEVFAALSDLGKDRAPGQDGFTMAFWLFCWDVVKVEIMGFFREFHERARFVKSLNATFLVLVPKKGGAKDLKDFRPISLVGSLYKLLAKVLANRIKKVMGKVISEPQNAFVEGRQILDAVLIANEAVDSRLKSNQGGVMCKLDIEKAYDHVCWKFLLVVLKKMGLRERWIKWIEWCISTVRFSVLINGSPFGFFQSSRGLRQRDSLSPYLFVIAMEVFSCLLRRAISGGFLSGWRVRGRGGERILISHLLFADDTLVFCGESQDQLTHLSWLLMWFEACLGLRVNLEKSELIPVGRVNDIEDLTLELGYKVGGLPSCYLGLPLGAPFKSEKSKVEVGEDSEGLPVGGGSLEQRSHLVRWNLVCLERKKGGLGVRNLAWMNKAVLGKWNWRFAIESEALWKQAIVEASDQSQVWCRGGGMVYSARDGWTPLFSRALNDWEIEMVERFMLKIQAFRVQRFSFVPYGSIWRANVLHKVAFFAWEAS</sequence>
<proteinExistence type="predicted"/>
<accession>A0A438JCA4</accession>
<dbReference type="InterPro" id="IPR052343">
    <property type="entry name" value="Retrotransposon-Effector_Assoc"/>
</dbReference>
<dbReference type="CDD" id="cd01650">
    <property type="entry name" value="RT_nLTR_like"/>
    <property type="match status" value="1"/>
</dbReference>
<dbReference type="Pfam" id="PF00078">
    <property type="entry name" value="RVT_1"/>
    <property type="match status" value="1"/>
</dbReference>
<gene>
    <name evidence="2" type="primary">LIN1_177</name>
    <name evidence="2" type="ORF">CK203_029457</name>
</gene>
<dbReference type="PANTHER" id="PTHR46890:SF50">
    <property type="entry name" value="RNA-DIRECTED DNA POLYMERASE, EUKARYOTA, REVERSE TRANSCRIPTASE ZINC-BINDING DOMAIN PROTEIN-RELATED"/>
    <property type="match status" value="1"/>
</dbReference>
<dbReference type="Pfam" id="PF14111">
    <property type="entry name" value="DUF4283"/>
    <property type="match status" value="1"/>
</dbReference>